<evidence type="ECO:0000256" key="4">
    <source>
        <dbReference type="ARBA" id="ARBA00022490"/>
    </source>
</evidence>
<reference evidence="7" key="1">
    <citation type="submission" date="2020-03" db="EMBL/GenBank/DDBJ databases">
        <title>Transcriptomic Profiling of the Digestive Tract of the Rat Flea, Xenopsylla cheopis, Following Blood Feeding and Infection with Yersinia pestis.</title>
        <authorList>
            <person name="Bland D.M."/>
            <person name="Martens C.A."/>
            <person name="Virtaneva K."/>
            <person name="Kanakabandi K."/>
            <person name="Long D."/>
            <person name="Rosenke R."/>
            <person name="Saturday G.A."/>
            <person name="Hoyt F.H."/>
            <person name="Bruno D.P."/>
            <person name="Ribeiro J.M.C."/>
            <person name="Hinnebusch J."/>
        </authorList>
    </citation>
    <scope>NUCLEOTIDE SEQUENCE</scope>
</reference>
<dbReference type="EMBL" id="GIIL01005365">
    <property type="protein sequence ID" value="NOV49091.1"/>
    <property type="molecule type" value="Transcribed_RNA"/>
</dbReference>
<dbReference type="InterPro" id="IPR016024">
    <property type="entry name" value="ARM-type_fold"/>
</dbReference>
<dbReference type="Gene3D" id="1.25.10.10">
    <property type="entry name" value="Leucine-rich Repeat Variant"/>
    <property type="match status" value="4"/>
</dbReference>
<protein>
    <recommendedName>
        <fullName evidence="3">Armadillo repeat-containing protein 8</fullName>
    </recommendedName>
</protein>
<proteinExistence type="predicted"/>
<dbReference type="InterPro" id="IPR011989">
    <property type="entry name" value="ARM-like"/>
</dbReference>
<accession>A0A6M2DVK8</accession>
<sequence length="743" mass="81778">MHPFTCFMDVETSRTYIDDLYSENIERCLDAMVMLKNSVIGSNRQKGSIIAKGVVPKIMQLLAESPHEALKLEAAVTLSSLAKGSSEHIQALVDCGCVQLLLNIISSSCRDKLTETCLSALRSLYTHRATPVELLQSENNVLELLLRLAGPDSSVTTQACVASLLNANCRNHNGQNVLWKLGTCQVLVRLIASPFSNVQIPALSCMTSMIYENPTIAQAVYDTSHDGTQLHDLLVRLTSRSQPADIQLRAARCLSLLHRGGALSASDKGVAYGALPCLVRLCAPDKDISLAIRARAAESLAYLAEVNTSLQRIAAISNHLIASLADLLNSGDARGKQAAFRCFASLGANDEDIRKRIIEIEGLMDHVLTGLEGSVKDKDDKVVQDDKEKDYIEGFVGDDDVCSKDAVRLAAVKCLLSLSRSVQQLRTTFQDHSVWKPLMSVLTQSQFDRTSSTFTNTSTELLTVTTSTLCNLLLEFSPAKEPMLECGVLELLCDLTSRSEAPLRLNGVWALMNIAFQAEQKMKKRILASLGMPQIFRLLEDSDTEVIMKTLGLLRNLLSPRSHIDDIMTDYSNEVLRAVSRVLDAGLNANNSNNNSNDIPMTTIYPSDMNVNNINDVAMSEMSNGVNKLQESTNNNCSTIIELTEQALCILGNICDGQVGKEYVMADERLLHKLADFIMHPEPKLQAASLYAVSNLVWKTDQGSERRQARLRELGIYNLLERIVTDDEAIFDKVKTTITQFDS</sequence>
<dbReference type="GO" id="GO:0034657">
    <property type="term" value="C:GID complex"/>
    <property type="evidence" value="ECO:0007669"/>
    <property type="project" value="TreeGrafter"/>
</dbReference>
<evidence type="ECO:0000256" key="5">
    <source>
        <dbReference type="ARBA" id="ARBA00022737"/>
    </source>
</evidence>
<dbReference type="PANTHER" id="PTHR15651:SF7">
    <property type="entry name" value="ARMADILLO REPEAT-CONTAINING PROTEIN 8"/>
    <property type="match status" value="1"/>
</dbReference>
<name>A0A6M2DVK8_XENCH</name>
<dbReference type="AlphaFoldDB" id="A0A6M2DVK8"/>
<dbReference type="InterPro" id="IPR000225">
    <property type="entry name" value="Armadillo"/>
</dbReference>
<dbReference type="Pfam" id="PF00514">
    <property type="entry name" value="Arm"/>
    <property type="match status" value="1"/>
</dbReference>
<dbReference type="SUPFAM" id="SSF48371">
    <property type="entry name" value="ARM repeat"/>
    <property type="match status" value="1"/>
</dbReference>
<evidence type="ECO:0000256" key="1">
    <source>
        <dbReference type="ARBA" id="ARBA00004123"/>
    </source>
</evidence>
<organism evidence="7">
    <name type="scientific">Xenopsylla cheopis</name>
    <name type="common">Oriental rat flea</name>
    <name type="synonym">Pulex cheopis</name>
    <dbReference type="NCBI Taxonomy" id="163159"/>
    <lineage>
        <taxon>Eukaryota</taxon>
        <taxon>Metazoa</taxon>
        <taxon>Ecdysozoa</taxon>
        <taxon>Arthropoda</taxon>
        <taxon>Hexapoda</taxon>
        <taxon>Insecta</taxon>
        <taxon>Pterygota</taxon>
        <taxon>Neoptera</taxon>
        <taxon>Endopterygota</taxon>
        <taxon>Siphonaptera</taxon>
        <taxon>Pulicidae</taxon>
        <taxon>Xenopsyllinae</taxon>
        <taxon>Xenopsylla</taxon>
    </lineage>
</organism>
<dbReference type="PANTHER" id="PTHR15651">
    <property type="entry name" value="ARMADILLO REPEAT-CONTAINING PROTEIN 8"/>
    <property type="match status" value="1"/>
</dbReference>
<keyword evidence="4" id="KW-0963">Cytoplasm</keyword>
<dbReference type="GO" id="GO:0005634">
    <property type="term" value="C:nucleus"/>
    <property type="evidence" value="ECO:0007669"/>
    <property type="project" value="UniProtKB-SubCell"/>
</dbReference>
<dbReference type="InterPro" id="IPR038739">
    <property type="entry name" value="ARMC8/Vid28"/>
</dbReference>
<evidence type="ECO:0000256" key="3">
    <source>
        <dbReference type="ARBA" id="ARBA00013746"/>
    </source>
</evidence>
<dbReference type="SMART" id="SM00185">
    <property type="entry name" value="ARM"/>
    <property type="match status" value="7"/>
</dbReference>
<keyword evidence="6" id="KW-0539">Nucleus</keyword>
<evidence type="ECO:0000256" key="2">
    <source>
        <dbReference type="ARBA" id="ARBA00004496"/>
    </source>
</evidence>
<dbReference type="GO" id="GO:0043161">
    <property type="term" value="P:proteasome-mediated ubiquitin-dependent protein catabolic process"/>
    <property type="evidence" value="ECO:0007669"/>
    <property type="project" value="TreeGrafter"/>
</dbReference>
<evidence type="ECO:0000256" key="6">
    <source>
        <dbReference type="ARBA" id="ARBA00023242"/>
    </source>
</evidence>
<keyword evidence="5" id="KW-0677">Repeat</keyword>
<evidence type="ECO:0000313" key="7">
    <source>
        <dbReference type="EMBL" id="NOV49091.1"/>
    </source>
</evidence>
<comment type="subcellular location">
    <subcellularLocation>
        <location evidence="2">Cytoplasm</location>
    </subcellularLocation>
    <subcellularLocation>
        <location evidence="1">Nucleus</location>
    </subcellularLocation>
</comment>
<dbReference type="GO" id="GO:0005737">
    <property type="term" value="C:cytoplasm"/>
    <property type="evidence" value="ECO:0007669"/>
    <property type="project" value="UniProtKB-SubCell"/>
</dbReference>